<comment type="similarity">
    <text evidence="1 5 6">Belongs to the peptidase S8 family.</text>
</comment>
<evidence type="ECO:0000256" key="6">
    <source>
        <dbReference type="RuleBase" id="RU003355"/>
    </source>
</evidence>
<comment type="caution">
    <text evidence="10">The sequence shown here is derived from an EMBL/GenBank/DDBJ whole genome shotgun (WGS) entry which is preliminary data.</text>
</comment>
<evidence type="ECO:0000256" key="4">
    <source>
        <dbReference type="ARBA" id="ARBA00022825"/>
    </source>
</evidence>
<feature type="active site" description="Charge relay system" evidence="5">
    <location>
        <position position="186"/>
    </location>
</feature>
<feature type="signal peptide" evidence="7">
    <location>
        <begin position="1"/>
        <end position="19"/>
    </location>
</feature>
<dbReference type="SUPFAM" id="SSF57625">
    <property type="entry name" value="Invertebrate chitin-binding proteins"/>
    <property type="match status" value="1"/>
</dbReference>
<dbReference type="PANTHER" id="PTHR43806">
    <property type="entry name" value="PEPTIDASE S8"/>
    <property type="match status" value="1"/>
</dbReference>
<dbReference type="InterPro" id="IPR015500">
    <property type="entry name" value="Peptidase_S8_subtilisin-rel"/>
</dbReference>
<dbReference type="InterPro" id="IPR022398">
    <property type="entry name" value="Peptidase_S8_His-AS"/>
</dbReference>
<dbReference type="GO" id="GO:0006508">
    <property type="term" value="P:proteolysis"/>
    <property type="evidence" value="ECO:0007669"/>
    <property type="project" value="UniProtKB-KW"/>
</dbReference>
<keyword evidence="11" id="KW-1185">Reference proteome</keyword>
<evidence type="ECO:0000256" key="7">
    <source>
        <dbReference type="SAM" id="SignalP"/>
    </source>
</evidence>
<dbReference type="SUPFAM" id="SSF52743">
    <property type="entry name" value="Subtilisin-like"/>
    <property type="match status" value="1"/>
</dbReference>
<feature type="domain" description="Chitin-binding type-2" evidence="9">
    <location>
        <begin position="474"/>
        <end position="518"/>
    </location>
</feature>
<dbReference type="InterPro" id="IPR036852">
    <property type="entry name" value="Peptidase_S8/S53_dom_sf"/>
</dbReference>
<dbReference type="OMA" id="KAPWVIS"/>
<feature type="domain" description="Peptidase S8/S53" evidence="8">
    <location>
        <begin position="178"/>
        <end position="452"/>
    </location>
</feature>
<dbReference type="GO" id="GO:0005576">
    <property type="term" value="C:extracellular region"/>
    <property type="evidence" value="ECO:0007669"/>
    <property type="project" value="InterPro"/>
</dbReference>
<dbReference type="PRINTS" id="PR00723">
    <property type="entry name" value="SUBTILISIN"/>
</dbReference>
<dbReference type="Pfam" id="PF00082">
    <property type="entry name" value="Peptidase_S8"/>
    <property type="match status" value="1"/>
</dbReference>
<evidence type="ECO:0000313" key="11">
    <source>
        <dbReference type="Proteomes" id="UP000198287"/>
    </source>
</evidence>
<keyword evidence="7" id="KW-0732">Signal</keyword>
<dbReference type="InterPro" id="IPR023827">
    <property type="entry name" value="Peptidase_S8_Asp-AS"/>
</dbReference>
<dbReference type="AlphaFoldDB" id="A0A226DUW7"/>
<evidence type="ECO:0000256" key="2">
    <source>
        <dbReference type="ARBA" id="ARBA00022670"/>
    </source>
</evidence>
<dbReference type="GO" id="GO:0008061">
    <property type="term" value="F:chitin binding"/>
    <property type="evidence" value="ECO:0007669"/>
    <property type="project" value="InterPro"/>
</dbReference>
<evidence type="ECO:0000256" key="3">
    <source>
        <dbReference type="ARBA" id="ARBA00022801"/>
    </source>
</evidence>
<evidence type="ECO:0000313" key="10">
    <source>
        <dbReference type="EMBL" id="OXA49272.1"/>
    </source>
</evidence>
<feature type="active site" description="Charge relay system" evidence="5">
    <location>
        <position position="222"/>
    </location>
</feature>
<dbReference type="InterPro" id="IPR036508">
    <property type="entry name" value="Chitin-bd_dom_sf"/>
</dbReference>
<feature type="active site" description="Charge relay system" evidence="5">
    <location>
        <position position="392"/>
    </location>
</feature>
<dbReference type="Gene3D" id="2.170.140.10">
    <property type="entry name" value="Chitin binding domain"/>
    <property type="match status" value="1"/>
</dbReference>
<keyword evidence="4 5" id="KW-0720">Serine protease</keyword>
<dbReference type="InterPro" id="IPR050131">
    <property type="entry name" value="Peptidase_S8_subtilisin-like"/>
</dbReference>
<sequence length="523" mass="56971">MKLILVAIIIVALADEGISDRSKIDPRLLSRKSSETSNIFITFHNGTEYTIEHTGKSLFPGRAEKITALHDRLREHANHSQINVIAYLQRREKGPETKFQSFWISNEVFVKDVTMDDITALAKLQEVKFVSLEKVILLDTIDSGNITLTTFPGVQWGVTKIKAPEAINLLKTSSVIASQVVVGVIDTGCRYTHETLRYNWVGEYGWFDPYDGNMLPFDLNGHGTHVTGTICGKGGIGVYPDAKWMACRGCEGRTCSQSSLASCAQFMFCPTKADGSGSDCSKAPMIINNSWAGPGGHTWYDQYIAAWLAADIIPVFAIGNSGTSCNTAGYPGDNILVIGVGGTAINDQIYSLSSVGPALNGGLKPDVSAPGVDVYSASHLTDDLYTTKSGTSMAAPHVSGLVAILRAYNPNLSTADAVTYLRQGAETNLVSSGQTCGGKPDNIFPNNHFGYGRVNAFKSLQSLMYASTPFRCLTAGIYVNSRNCRKYYKCVEIWGKLYTFDLTCPPWSYFHKDRKKCILGKCT</sequence>
<evidence type="ECO:0000256" key="1">
    <source>
        <dbReference type="ARBA" id="ARBA00011073"/>
    </source>
</evidence>
<evidence type="ECO:0000259" key="9">
    <source>
        <dbReference type="Pfam" id="PF01607"/>
    </source>
</evidence>
<reference evidence="10 11" key="1">
    <citation type="submission" date="2015-12" db="EMBL/GenBank/DDBJ databases">
        <title>The genome of Folsomia candida.</title>
        <authorList>
            <person name="Faddeeva A."/>
            <person name="Derks M.F."/>
            <person name="Anvar Y."/>
            <person name="Smit S."/>
            <person name="Van Straalen N."/>
            <person name="Roelofs D."/>
        </authorList>
    </citation>
    <scope>NUCLEOTIDE SEQUENCE [LARGE SCALE GENOMIC DNA]</scope>
    <source>
        <strain evidence="10 11">VU population</strain>
        <tissue evidence="10">Whole body</tissue>
    </source>
</reference>
<keyword evidence="3 5" id="KW-0378">Hydrolase</keyword>
<dbReference type="PROSITE" id="PS00138">
    <property type="entry name" value="SUBTILASE_SER"/>
    <property type="match status" value="1"/>
</dbReference>
<feature type="chain" id="PRO_5012262785" evidence="7">
    <location>
        <begin position="20"/>
        <end position="523"/>
    </location>
</feature>
<dbReference type="GO" id="GO:0004252">
    <property type="term" value="F:serine-type endopeptidase activity"/>
    <property type="evidence" value="ECO:0007669"/>
    <property type="project" value="UniProtKB-UniRule"/>
</dbReference>
<dbReference type="OrthoDB" id="7775224at2759"/>
<dbReference type="PROSITE" id="PS00137">
    <property type="entry name" value="SUBTILASE_HIS"/>
    <property type="match status" value="1"/>
</dbReference>
<evidence type="ECO:0000256" key="5">
    <source>
        <dbReference type="PROSITE-ProRule" id="PRU01240"/>
    </source>
</evidence>
<dbReference type="PROSITE" id="PS51892">
    <property type="entry name" value="SUBTILASE"/>
    <property type="match status" value="1"/>
</dbReference>
<dbReference type="InterPro" id="IPR002557">
    <property type="entry name" value="Chitin-bd_dom"/>
</dbReference>
<proteinExistence type="inferred from homology"/>
<accession>A0A226DUW7</accession>
<dbReference type="InterPro" id="IPR000209">
    <property type="entry name" value="Peptidase_S8/S53_dom"/>
</dbReference>
<organism evidence="10 11">
    <name type="scientific">Folsomia candida</name>
    <name type="common">Springtail</name>
    <dbReference type="NCBI Taxonomy" id="158441"/>
    <lineage>
        <taxon>Eukaryota</taxon>
        <taxon>Metazoa</taxon>
        <taxon>Ecdysozoa</taxon>
        <taxon>Arthropoda</taxon>
        <taxon>Hexapoda</taxon>
        <taxon>Collembola</taxon>
        <taxon>Entomobryomorpha</taxon>
        <taxon>Isotomoidea</taxon>
        <taxon>Isotomidae</taxon>
        <taxon>Proisotominae</taxon>
        <taxon>Folsomia</taxon>
    </lineage>
</organism>
<evidence type="ECO:0000259" key="8">
    <source>
        <dbReference type="Pfam" id="PF00082"/>
    </source>
</evidence>
<dbReference type="Proteomes" id="UP000198287">
    <property type="component" value="Unassembled WGS sequence"/>
</dbReference>
<name>A0A226DUW7_FOLCA</name>
<dbReference type="Gene3D" id="3.40.50.200">
    <property type="entry name" value="Peptidase S8/S53 domain"/>
    <property type="match status" value="1"/>
</dbReference>
<keyword evidence="2 5" id="KW-0645">Protease</keyword>
<dbReference type="Pfam" id="PF01607">
    <property type="entry name" value="CBM_14"/>
    <property type="match status" value="1"/>
</dbReference>
<dbReference type="InterPro" id="IPR023828">
    <property type="entry name" value="Peptidase_S8_Ser-AS"/>
</dbReference>
<gene>
    <name evidence="10" type="ORF">Fcan01_15945</name>
</gene>
<dbReference type="EMBL" id="LNIX01000010">
    <property type="protein sequence ID" value="OXA49272.1"/>
    <property type="molecule type" value="Genomic_DNA"/>
</dbReference>
<dbReference type="PROSITE" id="PS00136">
    <property type="entry name" value="SUBTILASE_ASP"/>
    <property type="match status" value="1"/>
</dbReference>
<dbReference type="PANTHER" id="PTHR43806:SF67">
    <property type="entry name" value="EGF-LIKE DOMAIN-CONTAINING PROTEIN"/>
    <property type="match status" value="1"/>
</dbReference>
<protein>
    <submittedName>
        <fullName evidence="10">Bacillopeptidase F</fullName>
    </submittedName>
</protein>